<dbReference type="EMBL" id="JANUAE010000008">
    <property type="protein sequence ID" value="MCS3710654.1"/>
    <property type="molecule type" value="Genomic_DNA"/>
</dbReference>
<reference evidence="1" key="1">
    <citation type="submission" date="2022-08" db="EMBL/GenBank/DDBJ databases">
        <title>Genomic Encyclopedia of Type Strains, Phase V (KMG-V): Genome sequencing to study the core and pangenomes of soil and plant-associated prokaryotes.</title>
        <authorList>
            <person name="Whitman W."/>
        </authorList>
    </citation>
    <scope>NUCLEOTIDE SEQUENCE</scope>
    <source>
        <strain evidence="1">SP3049</strain>
    </source>
</reference>
<dbReference type="Proteomes" id="UP001155057">
    <property type="component" value="Unassembled WGS sequence"/>
</dbReference>
<dbReference type="AlphaFoldDB" id="A0A9X2TJM7"/>
<organism evidence="1 2">
    <name type="scientific">Salinibacter ruber</name>
    <dbReference type="NCBI Taxonomy" id="146919"/>
    <lineage>
        <taxon>Bacteria</taxon>
        <taxon>Pseudomonadati</taxon>
        <taxon>Rhodothermota</taxon>
        <taxon>Rhodothermia</taxon>
        <taxon>Rhodothermales</taxon>
        <taxon>Salinibacteraceae</taxon>
        <taxon>Salinibacter</taxon>
    </lineage>
</organism>
<protein>
    <submittedName>
        <fullName evidence="1">Uncharacterized protein</fullName>
    </submittedName>
</protein>
<evidence type="ECO:0000313" key="1">
    <source>
        <dbReference type="EMBL" id="MCS3710654.1"/>
    </source>
</evidence>
<proteinExistence type="predicted"/>
<evidence type="ECO:0000313" key="2">
    <source>
        <dbReference type="Proteomes" id="UP001155057"/>
    </source>
</evidence>
<name>A0A9X2TJM7_9BACT</name>
<sequence length="36" mass="3799">MVHGHEGKRAVMLPGTMTVGMRGADGGFVPTVRWCG</sequence>
<gene>
    <name evidence="1" type="ORF">GGP61_002274</name>
</gene>
<comment type="caution">
    <text evidence="1">The sequence shown here is derived from an EMBL/GenBank/DDBJ whole genome shotgun (WGS) entry which is preliminary data.</text>
</comment>
<accession>A0A9X2TJM7</accession>